<dbReference type="Proteomes" id="UP000067206">
    <property type="component" value="Chromosome"/>
</dbReference>
<dbReference type="PANTHER" id="PTHR33498:SF1">
    <property type="entry name" value="TRANSPOSASE FOR INSERTION SEQUENCE ELEMENT IS1557"/>
    <property type="match status" value="1"/>
</dbReference>
<dbReference type="InterPro" id="IPR047951">
    <property type="entry name" value="Transpos_ISL3"/>
</dbReference>
<dbReference type="PANTHER" id="PTHR33498">
    <property type="entry name" value="TRANSPOSASE FOR INSERTION SEQUENCE ELEMENT IS1557"/>
    <property type="match status" value="1"/>
</dbReference>
<dbReference type="AlphaFoldDB" id="A0A0M4MD14"/>
<gene>
    <name evidence="2" type="ORF">RY67_393</name>
</gene>
<evidence type="ECO:0000259" key="1">
    <source>
        <dbReference type="Pfam" id="PF01610"/>
    </source>
</evidence>
<accession>A0A0M4MD14</accession>
<evidence type="ECO:0000313" key="3">
    <source>
        <dbReference type="Proteomes" id="UP000067206"/>
    </source>
</evidence>
<evidence type="ECO:0000313" key="2">
    <source>
        <dbReference type="EMBL" id="ALE08462.1"/>
    </source>
</evidence>
<dbReference type="InterPro" id="IPR002560">
    <property type="entry name" value="Transposase_DDE"/>
</dbReference>
<dbReference type="Pfam" id="PF01610">
    <property type="entry name" value="DDE_Tnp_ISL3"/>
    <property type="match status" value="1"/>
</dbReference>
<name>A0A0M4MD14_BIFLI</name>
<proteinExistence type="predicted"/>
<organism evidence="2 3">
    <name type="scientific">Bifidobacterium longum subsp. infantis</name>
    <dbReference type="NCBI Taxonomy" id="1682"/>
    <lineage>
        <taxon>Bacteria</taxon>
        <taxon>Bacillati</taxon>
        <taxon>Actinomycetota</taxon>
        <taxon>Actinomycetes</taxon>
        <taxon>Bifidobacteriales</taxon>
        <taxon>Bifidobacteriaceae</taxon>
        <taxon>Bifidobacterium</taxon>
    </lineage>
</organism>
<sequence>MRVADGRREPEDRQRFLHVAWRAAGDIARRVADRLRTAMPSPFDGLTAIGVDGTSHRKGHTYITVVVGHERHRVVWAHDGYGGDVFDLFFRRLAEERKASIRVVAGDGARWIDSCVAAHCPNAERVLDGFHIVSWMTGALDQVRRRLWNQARRAGDEEVTKRMRGAKYAVLKNPDDPTDRQNDALGAIGNTDPKGRLYRAWQLKELLRILLRHPLDQARGELDHWVFRASRSRIPEIVELSRKIRR</sequence>
<protein>
    <submittedName>
        <fullName evidence="2">Transposase</fullName>
    </submittedName>
</protein>
<reference evidence="2 3" key="1">
    <citation type="submission" date="2014-12" db="EMBL/GenBank/DDBJ databases">
        <title>Complete genome sequence of Bifidobacterium longum subsp. infantis BT1.</title>
        <authorList>
            <person name="Kim J.F."/>
            <person name="Kwak M.-J."/>
        </authorList>
    </citation>
    <scope>NUCLEOTIDE SEQUENCE [LARGE SCALE GENOMIC DNA]</scope>
    <source>
        <strain evidence="2 3">BT1</strain>
    </source>
</reference>
<feature type="domain" description="Transposase IS204/IS1001/IS1096/IS1165 DDE" evidence="1">
    <location>
        <begin position="49"/>
        <end position="246"/>
    </location>
</feature>
<dbReference type="PATRIC" id="fig|1682.24.peg.386"/>
<dbReference type="EMBL" id="CP010411">
    <property type="protein sequence ID" value="ALE08462.1"/>
    <property type="molecule type" value="Genomic_DNA"/>
</dbReference>